<dbReference type="InterPro" id="IPR002937">
    <property type="entry name" value="Amino_oxidase"/>
</dbReference>
<comment type="subcellular location">
    <subcellularLocation>
        <location evidence="11">Mitochondrion inner membrane</location>
    </subcellularLocation>
</comment>
<evidence type="ECO:0000313" key="15">
    <source>
        <dbReference type="Proteomes" id="UP000193685"/>
    </source>
</evidence>
<keyword evidence="12" id="KW-0812">Transmembrane</keyword>
<feature type="domain" description="Amine oxidase" evidence="13">
    <location>
        <begin position="32"/>
        <end position="509"/>
    </location>
</feature>
<organism evidence="14 15">
    <name type="scientific">Protomyces lactucae-debilis</name>
    <dbReference type="NCBI Taxonomy" id="2754530"/>
    <lineage>
        <taxon>Eukaryota</taxon>
        <taxon>Fungi</taxon>
        <taxon>Dikarya</taxon>
        <taxon>Ascomycota</taxon>
        <taxon>Taphrinomycotina</taxon>
        <taxon>Taphrinomycetes</taxon>
        <taxon>Taphrinales</taxon>
        <taxon>Protomycetaceae</taxon>
        <taxon>Protomyces</taxon>
    </lineage>
</organism>
<dbReference type="NCBIfam" id="TIGR00562">
    <property type="entry name" value="proto_IX_ox"/>
    <property type="match status" value="1"/>
</dbReference>
<evidence type="ECO:0000256" key="12">
    <source>
        <dbReference type="SAM" id="Phobius"/>
    </source>
</evidence>
<sequence>MLQPRRTCYIAPRYRCTRRYASNKIAVIGGGIAGLSAAYFLQKQLPAAHITLFETAKEAGGWVKSKSLDASTGGNVVFEEGPRSLRPVGLPGLSALDLVRQLELEDKLILVPKSSPSAKNRFIYYKGKVHKLPSSLVGFLKFAMTNPILKGSLGSLMLEPFRKRRPASLQDESIGSFISRRFSPIMANNMLSAVVHGIYSGSVDALSVKSTFGALWKYEGQAGSVVAGILRGTETLSPFDQQLYAKLKLENTEMAEKLKDTSVYSFQGGLMTMTNRLQTLLKESGRVNVEQGAPVRRLEVHGDTVSVTQGGQTISFDKVVSAVNAKQLSSILHGTMETTELDAVEYSTVMVINLYYKDPAILPIDGFGYLIPKSVPLEDNPDRALGVVFDSASVPGQDSALGTKVTCIMGGHWWKGLDPSALPTPEQGLERTKRVMQGHLGVTQEPALWNAKLQHDCIPQYTVGHAARMKKLDERLAGFGGKLGVIGSSYGGVSVNDCILNARKVADAIVAGQDVTGLEAFREAD</sequence>
<evidence type="ECO:0000256" key="6">
    <source>
        <dbReference type="ARBA" id="ARBA00022827"/>
    </source>
</evidence>
<evidence type="ECO:0000256" key="11">
    <source>
        <dbReference type="RuleBase" id="RU367069"/>
    </source>
</evidence>
<comment type="similarity">
    <text evidence="3 11">Belongs to the protoporphyrinogen/coproporphyrinogen oxidase family. Protoporphyrinogen oxidase subfamily.</text>
</comment>
<keyword evidence="15" id="KW-1185">Reference proteome</keyword>
<dbReference type="GO" id="GO:0004729">
    <property type="term" value="F:oxygen-dependent protoporphyrinogen oxidase activity"/>
    <property type="evidence" value="ECO:0007669"/>
    <property type="project" value="UniProtKB-UniRule"/>
</dbReference>
<protein>
    <recommendedName>
        <fullName evidence="4 11">Protoporphyrinogen oxidase</fullName>
        <ecNumber evidence="4 11">1.3.3.4</ecNumber>
    </recommendedName>
</protein>
<reference evidence="14 15" key="1">
    <citation type="submission" date="2016-07" db="EMBL/GenBank/DDBJ databases">
        <title>Pervasive Adenine N6-methylation of Active Genes in Fungi.</title>
        <authorList>
            <consortium name="DOE Joint Genome Institute"/>
            <person name="Mondo S.J."/>
            <person name="Dannebaum R.O."/>
            <person name="Kuo R.C."/>
            <person name="Labutti K."/>
            <person name="Haridas S."/>
            <person name="Kuo A."/>
            <person name="Salamov A."/>
            <person name="Ahrendt S.R."/>
            <person name="Lipzen A."/>
            <person name="Sullivan W."/>
            <person name="Andreopoulos W.B."/>
            <person name="Clum A."/>
            <person name="Lindquist E."/>
            <person name="Daum C."/>
            <person name="Ramamoorthy G.K."/>
            <person name="Gryganskyi A."/>
            <person name="Culley D."/>
            <person name="Magnuson J.K."/>
            <person name="James T.Y."/>
            <person name="O'Malley M.A."/>
            <person name="Stajich J.E."/>
            <person name="Spatafora J.W."/>
            <person name="Visel A."/>
            <person name="Grigoriev I.V."/>
        </authorList>
    </citation>
    <scope>NUCLEOTIDE SEQUENCE [LARGE SCALE GENOMIC DNA]</scope>
    <source>
        <strain evidence="14 15">12-1054</strain>
    </source>
</reference>
<dbReference type="InterPro" id="IPR004572">
    <property type="entry name" value="Protoporphyrinogen_oxidase"/>
</dbReference>
<dbReference type="InterPro" id="IPR036188">
    <property type="entry name" value="FAD/NAD-bd_sf"/>
</dbReference>
<evidence type="ECO:0000256" key="10">
    <source>
        <dbReference type="ARBA" id="ARBA00047554"/>
    </source>
</evidence>
<keyword evidence="9 11" id="KW-0627">Porphyrin biosynthesis</keyword>
<evidence type="ECO:0000259" key="13">
    <source>
        <dbReference type="Pfam" id="PF01593"/>
    </source>
</evidence>
<proteinExistence type="inferred from homology"/>
<accession>A0A1Y2F1N0</accession>
<dbReference type="STRING" id="56484.A0A1Y2F1N0"/>
<dbReference type="Proteomes" id="UP000193685">
    <property type="component" value="Unassembled WGS sequence"/>
</dbReference>
<gene>
    <name evidence="14" type="ORF">BCR37DRAFT_382921</name>
</gene>
<dbReference type="InterPro" id="IPR050464">
    <property type="entry name" value="Zeta_carotene_desat/Oxidored"/>
</dbReference>
<evidence type="ECO:0000256" key="7">
    <source>
        <dbReference type="ARBA" id="ARBA00023002"/>
    </source>
</evidence>
<dbReference type="GO" id="GO:0005743">
    <property type="term" value="C:mitochondrial inner membrane"/>
    <property type="evidence" value="ECO:0007669"/>
    <property type="project" value="UniProtKB-SubCell"/>
</dbReference>
<keyword evidence="6 11" id="KW-0274">FAD</keyword>
<evidence type="ECO:0000256" key="4">
    <source>
        <dbReference type="ARBA" id="ARBA00012867"/>
    </source>
</evidence>
<dbReference type="UniPathway" id="UPA00251">
    <property type="reaction ID" value="UER00324"/>
</dbReference>
<keyword evidence="12" id="KW-0472">Membrane</keyword>
<dbReference type="EC" id="1.3.3.4" evidence="4 11"/>
<evidence type="ECO:0000313" key="14">
    <source>
        <dbReference type="EMBL" id="ORY77404.1"/>
    </source>
</evidence>
<comment type="cofactor">
    <cofactor evidence="11">
        <name>FAD</name>
        <dbReference type="ChEBI" id="CHEBI:57692"/>
    </cofactor>
    <text evidence="11">Binds 1 FAD per subunit.</text>
</comment>
<dbReference type="GeneID" id="63786574"/>
<dbReference type="EMBL" id="MCFI01000020">
    <property type="protein sequence ID" value="ORY77404.1"/>
    <property type="molecule type" value="Genomic_DNA"/>
</dbReference>
<evidence type="ECO:0000256" key="1">
    <source>
        <dbReference type="ARBA" id="ARBA00002600"/>
    </source>
</evidence>
<evidence type="ECO:0000256" key="5">
    <source>
        <dbReference type="ARBA" id="ARBA00022630"/>
    </source>
</evidence>
<comment type="catalytic activity">
    <reaction evidence="10 11">
        <text>protoporphyrinogen IX + 3 O2 = protoporphyrin IX + 3 H2O2</text>
        <dbReference type="Rhea" id="RHEA:25576"/>
        <dbReference type="ChEBI" id="CHEBI:15379"/>
        <dbReference type="ChEBI" id="CHEBI:16240"/>
        <dbReference type="ChEBI" id="CHEBI:57306"/>
        <dbReference type="ChEBI" id="CHEBI:57307"/>
        <dbReference type="EC" id="1.3.3.4"/>
    </reaction>
</comment>
<dbReference type="PANTHER" id="PTHR42923:SF3">
    <property type="entry name" value="PROTOPORPHYRINOGEN OXIDASE"/>
    <property type="match status" value="1"/>
</dbReference>
<evidence type="ECO:0000256" key="9">
    <source>
        <dbReference type="ARBA" id="ARBA00023244"/>
    </source>
</evidence>
<dbReference type="SUPFAM" id="SSF51905">
    <property type="entry name" value="FAD/NAD(P)-binding domain"/>
    <property type="match status" value="1"/>
</dbReference>
<dbReference type="GO" id="GO:0006782">
    <property type="term" value="P:protoporphyrinogen IX biosynthetic process"/>
    <property type="evidence" value="ECO:0007669"/>
    <property type="project" value="UniProtKB-UniRule"/>
</dbReference>
<comment type="caution">
    <text evidence="14">The sequence shown here is derived from an EMBL/GenBank/DDBJ whole genome shotgun (WGS) entry which is preliminary data.</text>
</comment>
<feature type="transmembrane region" description="Helical" evidence="12">
    <location>
        <begin position="21"/>
        <end position="41"/>
    </location>
</feature>
<name>A0A1Y2F1N0_PROLT</name>
<comment type="function">
    <text evidence="1 11">Catalyzes the 6-electron oxidation of protoporphyrinogen-IX to form protoporphyrin-IX.</text>
</comment>
<dbReference type="Pfam" id="PF01593">
    <property type="entry name" value="Amino_oxidase"/>
    <property type="match status" value="1"/>
</dbReference>
<evidence type="ECO:0000256" key="2">
    <source>
        <dbReference type="ARBA" id="ARBA00005073"/>
    </source>
</evidence>
<comment type="pathway">
    <text evidence="2 11">Porphyrin-containing compound metabolism; protoporphyrin-IX biosynthesis; protoporphyrin-IX from protoporphyrinogen-IX: step 1/1.</text>
</comment>
<keyword evidence="5 11" id="KW-0285">Flavoprotein</keyword>
<dbReference type="OMA" id="EHNQAVQ"/>
<dbReference type="SUPFAM" id="SSF54373">
    <property type="entry name" value="FAD-linked reductases, C-terminal domain"/>
    <property type="match status" value="1"/>
</dbReference>
<keyword evidence="12" id="KW-1133">Transmembrane helix</keyword>
<keyword evidence="7 11" id="KW-0560">Oxidoreductase</keyword>
<dbReference type="AlphaFoldDB" id="A0A1Y2F1N0"/>
<dbReference type="PANTHER" id="PTHR42923">
    <property type="entry name" value="PROTOPORPHYRINOGEN OXIDASE"/>
    <property type="match status" value="1"/>
</dbReference>
<keyword evidence="8 11" id="KW-0350">Heme biosynthesis</keyword>
<dbReference type="RefSeq" id="XP_040723025.1">
    <property type="nucleotide sequence ID" value="XM_040869975.1"/>
</dbReference>
<dbReference type="OrthoDB" id="438553at2759"/>
<evidence type="ECO:0000256" key="8">
    <source>
        <dbReference type="ARBA" id="ARBA00023133"/>
    </source>
</evidence>
<evidence type="ECO:0000256" key="3">
    <source>
        <dbReference type="ARBA" id="ARBA00010551"/>
    </source>
</evidence>
<dbReference type="Gene3D" id="3.50.50.60">
    <property type="entry name" value="FAD/NAD(P)-binding domain"/>
    <property type="match status" value="1"/>
</dbReference>